<protein>
    <recommendedName>
        <fullName evidence="3">G-D-S-L family lipolytic protein</fullName>
    </recommendedName>
</protein>
<proteinExistence type="predicted"/>
<dbReference type="RefSeq" id="WP_135396302.1">
    <property type="nucleotide sequence ID" value="NZ_SRMB01000003.1"/>
</dbReference>
<dbReference type="AlphaFoldDB" id="A0A4Z0QB61"/>
<keyword evidence="2" id="KW-1185">Reference proteome</keyword>
<dbReference type="InterPro" id="IPR001087">
    <property type="entry name" value="GDSL"/>
</dbReference>
<dbReference type="OrthoDB" id="9764164at2"/>
<reference evidence="1 2" key="1">
    <citation type="submission" date="2019-04" db="EMBL/GenBank/DDBJ databases">
        <authorList>
            <person name="Feng G."/>
            <person name="Zhang J."/>
            <person name="Zhu H."/>
        </authorList>
    </citation>
    <scope>NUCLEOTIDE SEQUENCE [LARGE SCALE GENOMIC DNA]</scope>
    <source>
        <strain evidence="1 2">9PBR-1</strain>
    </source>
</reference>
<dbReference type="EMBL" id="SRMB01000003">
    <property type="protein sequence ID" value="TGE26393.1"/>
    <property type="molecule type" value="Genomic_DNA"/>
</dbReference>
<name>A0A4Z0QB61_9BACT</name>
<dbReference type="Proteomes" id="UP000298471">
    <property type="component" value="Unassembled WGS sequence"/>
</dbReference>
<dbReference type="PROSITE" id="PS51257">
    <property type="entry name" value="PROKAR_LIPOPROTEIN"/>
    <property type="match status" value="1"/>
</dbReference>
<evidence type="ECO:0008006" key="3">
    <source>
        <dbReference type="Google" id="ProtNLM"/>
    </source>
</evidence>
<gene>
    <name evidence="1" type="ORF">E5K02_16485</name>
</gene>
<dbReference type="Pfam" id="PF00657">
    <property type="entry name" value="Lipase_GDSL"/>
    <property type="match status" value="1"/>
</dbReference>
<dbReference type="GO" id="GO:0016788">
    <property type="term" value="F:hydrolase activity, acting on ester bonds"/>
    <property type="evidence" value="ECO:0007669"/>
    <property type="project" value="InterPro"/>
</dbReference>
<dbReference type="InterPro" id="IPR036514">
    <property type="entry name" value="SGNH_hydro_sf"/>
</dbReference>
<evidence type="ECO:0000313" key="1">
    <source>
        <dbReference type="EMBL" id="TGE26393.1"/>
    </source>
</evidence>
<accession>A0A4Z0QB61</accession>
<sequence>MNTTLFRKFVPFVALLGLGFTACQPDLEDDFKASAGTADFSRYIAVGNSLTAGFSDNGLYLEGQLNSYPNLLAMQFKEVGGGDFEQPLFNENQRNGSGYLAITGFDNTGNPIIGNVAANAAVGLGADKKTPLLAKYTGTGNQNLGVPGIRIADITTVGYGFDNPAGFNPYFERLLSNSPATYLQYVQERVNTIKPTFFTNWLGNNDVLGYASSGGTAAPLTPVAEFTTKYGQMLDVLTAGGAKGLVATIPNVTNVPLFTTVPVAAVIASIKANPQIPNAAAASLYIRTGTNTVREATASDLLLLPARSVIGTGGSATTLPVGVGYSATLANPLPSQFVLDATEVANVTARTADLNAVIQKAAQDRGLAVFDANAYFTNVARFGVITNGTTNTAAFVSGNLFSLDGVHPTPRGYAIVANEMIKAINARYEAKVPQLNAAAYRGVEFP</sequence>
<organism evidence="1 2">
    <name type="scientific">Hymenobacter metallicola</name>
    <dbReference type="NCBI Taxonomy" id="2563114"/>
    <lineage>
        <taxon>Bacteria</taxon>
        <taxon>Pseudomonadati</taxon>
        <taxon>Bacteroidota</taxon>
        <taxon>Cytophagia</taxon>
        <taxon>Cytophagales</taxon>
        <taxon>Hymenobacteraceae</taxon>
        <taxon>Hymenobacter</taxon>
    </lineage>
</organism>
<evidence type="ECO:0000313" key="2">
    <source>
        <dbReference type="Proteomes" id="UP000298471"/>
    </source>
</evidence>
<comment type="caution">
    <text evidence="1">The sequence shown here is derived from an EMBL/GenBank/DDBJ whole genome shotgun (WGS) entry which is preliminary data.</text>
</comment>
<dbReference type="SUPFAM" id="SSF52266">
    <property type="entry name" value="SGNH hydrolase"/>
    <property type="match status" value="1"/>
</dbReference>
<dbReference type="Gene3D" id="3.40.50.1110">
    <property type="entry name" value="SGNH hydrolase"/>
    <property type="match status" value="2"/>
</dbReference>